<dbReference type="STRING" id="1802443.A2117_02705"/>
<evidence type="ECO:0000256" key="9">
    <source>
        <dbReference type="ARBA" id="ARBA00023317"/>
    </source>
</evidence>
<dbReference type="GO" id="GO:0008295">
    <property type="term" value="P:spermidine biosynthetic process"/>
    <property type="evidence" value="ECO:0007669"/>
    <property type="project" value="UniProtKB-KW"/>
</dbReference>
<sequence>MITQRFHYIFDAWGISPKNLNNKKLVDSLLKDVSKICKMRIIGGPLVVQGMEYNPGISGFCIIDFSHISIHTFSGPGEVCVDIFSCKPFNPEEVKKYLLKKLKVKAKNLFFFQVNYPSRR</sequence>
<gene>
    <name evidence="10" type="ORF">A2117_02705</name>
</gene>
<dbReference type="GO" id="GO:0005829">
    <property type="term" value="C:cytosol"/>
    <property type="evidence" value="ECO:0007669"/>
    <property type="project" value="TreeGrafter"/>
</dbReference>
<comment type="caution">
    <text evidence="10">The sequence shown here is derived from an EMBL/GenBank/DDBJ whole genome shotgun (WGS) entry which is preliminary data.</text>
</comment>
<protein>
    <recommendedName>
        <fullName evidence="12">S-adenosylmethionine decarboxylase proenzyme</fullName>
    </recommendedName>
</protein>
<proteinExistence type="predicted"/>
<accession>A0A1G2QPT4</accession>
<dbReference type="InterPro" id="IPR016067">
    <property type="entry name" value="S-AdoMet_deCO2ase_core"/>
</dbReference>
<dbReference type="EMBL" id="MHTO01000006">
    <property type="protein sequence ID" value="OHA62645.1"/>
    <property type="molecule type" value="Genomic_DNA"/>
</dbReference>
<evidence type="ECO:0000256" key="1">
    <source>
        <dbReference type="ARBA" id="ARBA00001928"/>
    </source>
</evidence>
<evidence type="ECO:0000256" key="2">
    <source>
        <dbReference type="ARBA" id="ARBA00022793"/>
    </source>
</evidence>
<keyword evidence="7" id="KW-0456">Lyase</keyword>
<organism evidence="10 11">
    <name type="scientific">Candidatus Wildermuthbacteria bacterium GWA2_46_15</name>
    <dbReference type="NCBI Taxonomy" id="1802443"/>
    <lineage>
        <taxon>Bacteria</taxon>
        <taxon>Candidatus Wildermuthiibacteriota</taxon>
    </lineage>
</organism>
<keyword evidence="9" id="KW-0670">Pyruvate</keyword>
<evidence type="ECO:0000256" key="5">
    <source>
        <dbReference type="ARBA" id="ARBA00023115"/>
    </source>
</evidence>
<name>A0A1G2QPT4_9BACT</name>
<evidence type="ECO:0000256" key="4">
    <source>
        <dbReference type="ARBA" id="ARBA00023066"/>
    </source>
</evidence>
<evidence type="ECO:0000256" key="3">
    <source>
        <dbReference type="ARBA" id="ARBA00022813"/>
    </source>
</evidence>
<evidence type="ECO:0000313" key="10">
    <source>
        <dbReference type="EMBL" id="OHA62645.1"/>
    </source>
</evidence>
<keyword evidence="5" id="KW-0620">Polyamine biosynthesis</keyword>
<dbReference type="Proteomes" id="UP000179245">
    <property type="component" value="Unassembled WGS sequence"/>
</dbReference>
<dbReference type="AlphaFoldDB" id="A0A1G2QPT4"/>
<keyword evidence="8" id="KW-0704">Schiff base</keyword>
<keyword evidence="4" id="KW-0745">Spermidine biosynthesis</keyword>
<keyword evidence="2" id="KW-0210">Decarboxylase</keyword>
<evidence type="ECO:0000256" key="8">
    <source>
        <dbReference type="ARBA" id="ARBA00023270"/>
    </source>
</evidence>
<keyword evidence="3" id="KW-0068">Autocatalytic cleavage</keyword>
<dbReference type="SUPFAM" id="SSF56276">
    <property type="entry name" value="S-adenosylmethionine decarboxylase"/>
    <property type="match status" value="1"/>
</dbReference>
<dbReference type="Gene3D" id="3.60.90.10">
    <property type="entry name" value="S-adenosylmethionine decarboxylase"/>
    <property type="match status" value="1"/>
</dbReference>
<reference evidence="10 11" key="1">
    <citation type="journal article" date="2016" name="Nat. Commun.">
        <title>Thousands of microbial genomes shed light on interconnected biogeochemical processes in an aquifer system.</title>
        <authorList>
            <person name="Anantharaman K."/>
            <person name="Brown C.T."/>
            <person name="Hug L.A."/>
            <person name="Sharon I."/>
            <person name="Castelle C.J."/>
            <person name="Probst A.J."/>
            <person name="Thomas B.C."/>
            <person name="Singh A."/>
            <person name="Wilkins M.J."/>
            <person name="Karaoz U."/>
            <person name="Brodie E.L."/>
            <person name="Williams K.H."/>
            <person name="Hubbard S.S."/>
            <person name="Banfield J.F."/>
        </authorList>
    </citation>
    <scope>NUCLEOTIDE SEQUENCE [LARGE SCALE GENOMIC DNA]</scope>
</reference>
<comment type="cofactor">
    <cofactor evidence="1">
        <name>pyruvate</name>
        <dbReference type="ChEBI" id="CHEBI:15361"/>
    </cofactor>
</comment>
<dbReference type="PANTHER" id="PTHR33866">
    <property type="entry name" value="S-ADENOSYLMETHIONINE DECARBOXYLASE PROENZYME"/>
    <property type="match status" value="1"/>
</dbReference>
<dbReference type="InterPro" id="IPR003826">
    <property type="entry name" value="AdoMetDC_fam_prok"/>
</dbReference>
<evidence type="ECO:0000256" key="7">
    <source>
        <dbReference type="ARBA" id="ARBA00023239"/>
    </source>
</evidence>
<keyword evidence="6" id="KW-0865">Zymogen</keyword>
<evidence type="ECO:0000313" key="11">
    <source>
        <dbReference type="Proteomes" id="UP000179245"/>
    </source>
</evidence>
<dbReference type="PANTHER" id="PTHR33866:SF2">
    <property type="entry name" value="S-ADENOSYLMETHIONINE DECARBOXYLASE PROENZYME"/>
    <property type="match status" value="1"/>
</dbReference>
<dbReference type="Pfam" id="PF02675">
    <property type="entry name" value="AdoMet_dc"/>
    <property type="match status" value="1"/>
</dbReference>
<evidence type="ECO:0000256" key="6">
    <source>
        <dbReference type="ARBA" id="ARBA00023145"/>
    </source>
</evidence>
<evidence type="ECO:0008006" key="12">
    <source>
        <dbReference type="Google" id="ProtNLM"/>
    </source>
</evidence>
<dbReference type="GO" id="GO:0004014">
    <property type="term" value="F:adenosylmethionine decarboxylase activity"/>
    <property type="evidence" value="ECO:0007669"/>
    <property type="project" value="InterPro"/>
</dbReference>